<organism evidence="1 2">
    <name type="scientific">Candidatus Pullichristensenella stercorigallinarum</name>
    <dbReference type="NCBI Taxonomy" id="2840909"/>
    <lineage>
        <taxon>Bacteria</taxon>
        <taxon>Bacillati</taxon>
        <taxon>Bacillota</taxon>
        <taxon>Clostridia</taxon>
        <taxon>Candidatus Pullichristensenella</taxon>
    </lineage>
</organism>
<dbReference type="EMBL" id="DVFZ01000008">
    <property type="protein sequence ID" value="HIQ81578.1"/>
    <property type="molecule type" value="Genomic_DNA"/>
</dbReference>
<dbReference type="AlphaFoldDB" id="A0A9D1CVH0"/>
<dbReference type="Proteomes" id="UP000824260">
    <property type="component" value="Unassembled WGS sequence"/>
</dbReference>
<gene>
    <name evidence="1" type="ORF">IAA52_00565</name>
</gene>
<reference evidence="1" key="1">
    <citation type="submission" date="2020-10" db="EMBL/GenBank/DDBJ databases">
        <authorList>
            <person name="Gilroy R."/>
        </authorList>
    </citation>
    <scope>NUCLEOTIDE SEQUENCE</scope>
    <source>
        <strain evidence="1">ChiSjej6B24-2974</strain>
    </source>
</reference>
<accession>A0A9D1CVH0</accession>
<proteinExistence type="predicted"/>
<name>A0A9D1CVH0_9FIRM</name>
<protein>
    <submittedName>
        <fullName evidence="1">Uncharacterized protein</fullName>
    </submittedName>
</protein>
<sequence>MKKLTVLFMIVMLLGVTVYAEDLQVQIIDGGSGTGTIAPQEVISIDNICDVQLLGAVAGTYAMSIPAYDRPEDELFLTPEVDNWKYAERYKFEINENGNFNPYVSMYVDIGAAIQASSDEYQLLDIRMSILNRMLSPMEVAENIQVKVTYDENYVFESPMIWMEQADTLGNPNEWLTEATPIPMLVERTTHFIFEVPKIVTTSTEPLEATITINGEEYTYAIR</sequence>
<evidence type="ECO:0000313" key="2">
    <source>
        <dbReference type="Proteomes" id="UP000824260"/>
    </source>
</evidence>
<reference evidence="1" key="2">
    <citation type="journal article" date="2021" name="PeerJ">
        <title>Extensive microbial diversity within the chicken gut microbiome revealed by metagenomics and culture.</title>
        <authorList>
            <person name="Gilroy R."/>
            <person name="Ravi A."/>
            <person name="Getino M."/>
            <person name="Pursley I."/>
            <person name="Horton D.L."/>
            <person name="Alikhan N.F."/>
            <person name="Baker D."/>
            <person name="Gharbi K."/>
            <person name="Hall N."/>
            <person name="Watson M."/>
            <person name="Adriaenssens E.M."/>
            <person name="Foster-Nyarko E."/>
            <person name="Jarju S."/>
            <person name="Secka A."/>
            <person name="Antonio M."/>
            <person name="Oren A."/>
            <person name="Chaudhuri R.R."/>
            <person name="La Ragione R."/>
            <person name="Hildebrand F."/>
            <person name="Pallen M.J."/>
        </authorList>
    </citation>
    <scope>NUCLEOTIDE SEQUENCE</scope>
    <source>
        <strain evidence="1">ChiSjej6B24-2974</strain>
    </source>
</reference>
<evidence type="ECO:0000313" key="1">
    <source>
        <dbReference type="EMBL" id="HIQ81578.1"/>
    </source>
</evidence>
<comment type="caution">
    <text evidence="1">The sequence shown here is derived from an EMBL/GenBank/DDBJ whole genome shotgun (WGS) entry which is preliminary data.</text>
</comment>